<dbReference type="GO" id="GO:0003677">
    <property type="term" value="F:DNA binding"/>
    <property type="evidence" value="ECO:0007669"/>
    <property type="project" value="UniProtKB-KW"/>
</dbReference>
<dbReference type="EMBL" id="AAUW01000022">
    <property type="protein sequence ID" value="EAV41199.1"/>
    <property type="molecule type" value="Genomic_DNA"/>
</dbReference>
<proteinExistence type="predicted"/>
<evidence type="ECO:0000313" key="2">
    <source>
        <dbReference type="Proteomes" id="UP000004848"/>
    </source>
</evidence>
<dbReference type="AlphaFoldDB" id="A0P114"/>
<reference evidence="1 2" key="1">
    <citation type="submission" date="2006-05" db="EMBL/GenBank/DDBJ databases">
        <authorList>
            <person name="King G."/>
            <person name="Ferriera S."/>
            <person name="Johnson J."/>
            <person name="Kravitz S."/>
            <person name="Beeson K."/>
            <person name="Sutton G."/>
            <person name="Rogers Y.-H."/>
            <person name="Friedman R."/>
            <person name="Frazier M."/>
            <person name="Venter J.C."/>
        </authorList>
    </citation>
    <scope>NUCLEOTIDE SEQUENCE [LARGE SCALE GENOMIC DNA]</scope>
    <source>
        <strain evidence="2">ATCC 25650 / DSM 13394 / JCM 20685 / NBRC 16684 / NCIMB 2208 / IAM 12614 / B1</strain>
    </source>
</reference>
<accession>A0P114</accession>
<dbReference type="Proteomes" id="UP000004848">
    <property type="component" value="Unassembled WGS sequence"/>
</dbReference>
<comment type="caution">
    <text evidence="1">The sequence shown here is derived from an EMBL/GenBank/DDBJ whole genome shotgun (WGS) entry which is preliminary data.</text>
</comment>
<gene>
    <name evidence="1" type="ORF">SIAM614_28971</name>
</gene>
<evidence type="ECO:0000313" key="1">
    <source>
        <dbReference type="EMBL" id="EAV41199.1"/>
    </source>
</evidence>
<protein>
    <submittedName>
        <fullName evidence="1">DNA-binding transcriptional activator, 3HPP-binding</fullName>
    </submittedName>
</protein>
<keyword evidence="1" id="KW-0238">DNA-binding</keyword>
<organism evidence="1 2">
    <name type="scientific">Roseibium aggregatum (strain ATCC 25650 / DSM 13394 / JCM 20685 / NBRC 16684 / NCIMB 2208 / IAM 12614 / B1)</name>
    <name type="common">Stappia aggregata</name>
    <dbReference type="NCBI Taxonomy" id="384765"/>
    <lineage>
        <taxon>Bacteria</taxon>
        <taxon>Pseudomonadati</taxon>
        <taxon>Pseudomonadota</taxon>
        <taxon>Alphaproteobacteria</taxon>
        <taxon>Hyphomicrobiales</taxon>
        <taxon>Stappiaceae</taxon>
        <taxon>Roseibium</taxon>
    </lineage>
</organism>
<name>A0P114_ROSAI</name>
<sequence length="66" mass="7444">MTCLFEHAYQPGHNVIYLHNGVLAGEPGRTFSGISLCRIAVFVDTRKGMFEKERNIVSRCPADEIF</sequence>